<organism evidence="4">
    <name type="scientific">uncultured Nitrospirae bacterium MY4-5C</name>
    <dbReference type="NCBI Taxonomy" id="798580"/>
    <lineage>
        <taxon>Bacteria</taxon>
        <taxon>Pseudomonadati</taxon>
        <taxon>Nitrospirota</taxon>
        <taxon>environmental samples</taxon>
    </lineage>
</organism>
<reference evidence="4" key="1">
    <citation type="journal article" date="2011" name="Appl. Environ. Microbiol.">
        <title>Metagenomic analysis reveals unexpected subgenomic diversity of magnetotactic bacteria within the phylum Nitrospirae.</title>
        <authorList>
            <person name="Lin W."/>
            <person name="Jogler C."/>
            <person name="Schuler D."/>
            <person name="Pan Y."/>
        </authorList>
    </citation>
    <scope>NUCLEOTIDE SEQUENCE</scope>
</reference>
<dbReference type="NCBIfam" id="NF033542">
    <property type="entry name" value="transpos_IS110"/>
    <property type="match status" value="1"/>
</dbReference>
<feature type="domain" description="Transposase IS110-like N-terminal" evidence="2">
    <location>
        <begin position="6"/>
        <end position="143"/>
    </location>
</feature>
<dbReference type="InterPro" id="IPR003346">
    <property type="entry name" value="Transposase_20"/>
</dbReference>
<dbReference type="InterPro" id="IPR002525">
    <property type="entry name" value="Transp_IS110-like_N"/>
</dbReference>
<dbReference type="PANTHER" id="PTHR33055:SF13">
    <property type="entry name" value="TRANSPOSASE"/>
    <property type="match status" value="1"/>
</dbReference>
<dbReference type="EMBL" id="HM454283">
    <property type="protein sequence ID" value="ADI87770.1"/>
    <property type="molecule type" value="Genomic_DNA"/>
</dbReference>
<dbReference type="EMBL" id="HM454283">
    <property type="protein sequence ID" value="ADI87787.1"/>
    <property type="molecule type" value="Genomic_DNA"/>
</dbReference>
<evidence type="ECO:0000259" key="3">
    <source>
        <dbReference type="Pfam" id="PF02371"/>
    </source>
</evidence>
<dbReference type="GO" id="GO:0003677">
    <property type="term" value="F:DNA binding"/>
    <property type="evidence" value="ECO:0007669"/>
    <property type="project" value="InterPro"/>
</dbReference>
<feature type="domain" description="Transposase IS116/IS110/IS902 C-terminal" evidence="3">
    <location>
        <begin position="187"/>
        <end position="270"/>
    </location>
</feature>
<dbReference type="Pfam" id="PF02371">
    <property type="entry name" value="Transposase_20"/>
    <property type="match status" value="1"/>
</dbReference>
<evidence type="ECO:0000256" key="1">
    <source>
        <dbReference type="SAM" id="Coils"/>
    </source>
</evidence>
<dbReference type="PANTHER" id="PTHR33055">
    <property type="entry name" value="TRANSPOSASE FOR INSERTION SEQUENCE ELEMENT IS1111A"/>
    <property type="match status" value="1"/>
</dbReference>
<gene>
    <name evidence="4" type="ORF">LW5_0120</name>
    <name evidence="5" type="ORF">LW5_0290</name>
</gene>
<dbReference type="InterPro" id="IPR047650">
    <property type="entry name" value="Transpos_IS110"/>
</dbReference>
<accession>D9MP81</accession>
<name>D9MP81_9BACT</name>
<keyword evidence="1" id="KW-0175">Coiled coil</keyword>
<proteinExistence type="predicted"/>
<feature type="coiled-coil region" evidence="1">
    <location>
        <begin position="151"/>
        <end position="178"/>
    </location>
</feature>
<dbReference type="GO" id="GO:0004803">
    <property type="term" value="F:transposase activity"/>
    <property type="evidence" value="ECO:0007669"/>
    <property type="project" value="InterPro"/>
</dbReference>
<evidence type="ECO:0000313" key="4">
    <source>
        <dbReference type="EMBL" id="ADI87770.1"/>
    </source>
</evidence>
<dbReference type="Pfam" id="PF01548">
    <property type="entry name" value="DEDD_Tnp_IS110"/>
    <property type="match status" value="1"/>
</dbReference>
<dbReference type="GO" id="GO:0006313">
    <property type="term" value="P:DNA transposition"/>
    <property type="evidence" value="ECO:0007669"/>
    <property type="project" value="InterPro"/>
</dbReference>
<evidence type="ECO:0000259" key="2">
    <source>
        <dbReference type="Pfam" id="PF01548"/>
    </source>
</evidence>
<evidence type="ECO:0000313" key="5">
    <source>
        <dbReference type="EMBL" id="ADI87787.1"/>
    </source>
</evidence>
<sequence>MNERFAGIDVSKATLDVVIGPSNEHWTVNNDEKGFAEIIERLKGVNLVVLEATGGLQVAVTAALLNASIPVVAVNPRQIRDFAKSIGVLAKTDHIDAKVIARFAETIRPQVRLLKDEETLQLNAIVVRRRQLVDIHTEEKNRLYIAPKKIKKDIEEHLDWLKKRLNEIDKEIDRFIKNSPVWREKEKILRSVPGVGPILTATLLCELPELGVLDRKKISALVGVAPFNRDSGKFRGTRCVWGGRTAVRAVLYMGTLSAIRFNPAIKEFYQRLRSTGKKPKQAITACMRKLLTILNSIVKTGNTWQFNFS</sequence>
<protein>
    <submittedName>
        <fullName evidence="4">Transposase</fullName>
    </submittedName>
</protein>
<dbReference type="AlphaFoldDB" id="D9MP81"/>